<feature type="binding site" evidence="5">
    <location>
        <position position="42"/>
    </location>
    <ligand>
        <name>(2E)-4-hydroxy-3-methylbut-2-enyl diphosphate</name>
        <dbReference type="ChEBI" id="CHEBI:128753"/>
    </ligand>
</feature>
<feature type="active site" description="Proton donor" evidence="5">
    <location>
        <position position="126"/>
    </location>
</feature>
<comment type="function">
    <text evidence="5">Catalyzes the conversion of 1-hydroxy-2-methyl-2-(E)-butenyl 4-diphosphate (HMBPP) into a mixture of isopentenyl diphosphate (IPP) and dimethylallyl diphosphate (DMAPP). Acts in the terminal step of the DOXP/MEP pathway for isoprenoid precursor biosynthesis.</text>
</comment>
<comment type="catalytic activity">
    <reaction evidence="5">
        <text>isopentenyl diphosphate + 2 oxidized [2Fe-2S]-[ferredoxin] + H2O = (2E)-4-hydroxy-3-methylbut-2-enyl diphosphate + 2 reduced [2Fe-2S]-[ferredoxin] + 2 H(+)</text>
        <dbReference type="Rhea" id="RHEA:24488"/>
        <dbReference type="Rhea" id="RHEA-COMP:10000"/>
        <dbReference type="Rhea" id="RHEA-COMP:10001"/>
        <dbReference type="ChEBI" id="CHEBI:15377"/>
        <dbReference type="ChEBI" id="CHEBI:15378"/>
        <dbReference type="ChEBI" id="CHEBI:33737"/>
        <dbReference type="ChEBI" id="CHEBI:33738"/>
        <dbReference type="ChEBI" id="CHEBI:128753"/>
        <dbReference type="ChEBI" id="CHEBI:128769"/>
        <dbReference type="EC" id="1.17.7.4"/>
    </reaction>
</comment>
<feature type="binding site" evidence="5">
    <location>
        <position position="218"/>
    </location>
    <ligand>
        <name>isopentenyl diphosphate</name>
        <dbReference type="ChEBI" id="CHEBI:128769"/>
    </ligand>
</feature>
<dbReference type="Gene3D" id="3.40.1010.20">
    <property type="entry name" value="4-hydroxy-3-methylbut-2-enyl diphosphate reductase, catalytic domain"/>
    <property type="match status" value="2"/>
</dbReference>
<keyword evidence="7" id="KW-1185">Reference proteome</keyword>
<feature type="binding site" evidence="5">
    <location>
        <position position="124"/>
    </location>
    <ligand>
        <name>dimethylallyl diphosphate</name>
        <dbReference type="ChEBI" id="CHEBI:57623"/>
    </ligand>
</feature>
<feature type="binding site" evidence="5">
    <location>
        <position position="162"/>
    </location>
    <ligand>
        <name>(2E)-4-hydroxy-3-methylbut-2-enyl diphosphate</name>
        <dbReference type="ChEBI" id="CHEBI:128753"/>
    </ligand>
</feature>
<feature type="binding site" evidence="5">
    <location>
        <position position="218"/>
    </location>
    <ligand>
        <name>dimethylallyl diphosphate</name>
        <dbReference type="ChEBI" id="CHEBI:57623"/>
    </ligand>
</feature>
<evidence type="ECO:0000313" key="6">
    <source>
        <dbReference type="EMBL" id="AEB07019.1"/>
    </source>
</evidence>
<comment type="caution">
    <text evidence="5">Lacks conserved residue(s) required for the propagation of feature annotation.</text>
</comment>
<feature type="binding site" evidence="5">
    <location>
        <position position="13"/>
    </location>
    <ligand>
        <name>[4Fe-4S] cluster</name>
        <dbReference type="ChEBI" id="CHEBI:49883"/>
    </ligand>
</feature>
<dbReference type="KEGG" id="cgo:Corgl_0908"/>
<dbReference type="eggNOG" id="COG0761">
    <property type="taxonomic scope" value="Bacteria"/>
</dbReference>
<accession>F2N9J0</accession>
<feature type="binding site" evidence="5">
    <location>
        <position position="124"/>
    </location>
    <ligand>
        <name>isopentenyl diphosphate</name>
        <dbReference type="ChEBI" id="CHEBI:128769"/>
    </ligand>
</feature>
<keyword evidence="5" id="KW-0414">Isoprene biosynthesis</keyword>
<feature type="binding site" evidence="5">
    <location>
        <position position="190"/>
    </location>
    <ligand>
        <name>[4Fe-4S] cluster</name>
        <dbReference type="ChEBI" id="CHEBI:49883"/>
    </ligand>
</feature>
<feature type="binding site" evidence="5">
    <location>
        <position position="124"/>
    </location>
    <ligand>
        <name>(2E)-4-hydroxy-3-methylbut-2-enyl diphosphate</name>
        <dbReference type="ChEBI" id="CHEBI:128753"/>
    </ligand>
</feature>
<dbReference type="PANTHER" id="PTHR30426">
    <property type="entry name" value="4-HYDROXY-3-METHYLBUT-2-ENYL DIPHOSPHATE REDUCTASE"/>
    <property type="match status" value="1"/>
</dbReference>
<organism evidence="6 7">
    <name type="scientific">Coriobacterium glomerans (strain ATCC 49209 / DSM 20642 / JCM 10262 / PW2)</name>
    <dbReference type="NCBI Taxonomy" id="700015"/>
    <lineage>
        <taxon>Bacteria</taxon>
        <taxon>Bacillati</taxon>
        <taxon>Actinomycetota</taxon>
        <taxon>Coriobacteriia</taxon>
        <taxon>Coriobacteriales</taxon>
        <taxon>Coriobacteriaceae</taxon>
        <taxon>Coriobacterium</taxon>
    </lineage>
</organism>
<comment type="similarity">
    <text evidence="5">Belongs to the IspH family.</text>
</comment>
<evidence type="ECO:0000256" key="5">
    <source>
        <dbReference type="HAMAP-Rule" id="MF_00191"/>
    </source>
</evidence>
<feature type="binding site" evidence="5">
    <location>
        <position position="74"/>
    </location>
    <ligand>
        <name>dimethylallyl diphosphate</name>
        <dbReference type="ChEBI" id="CHEBI:57623"/>
    </ligand>
</feature>
<dbReference type="Proteomes" id="UP000006851">
    <property type="component" value="Chromosome"/>
</dbReference>
<comment type="pathway">
    <text evidence="5">Isoprenoid biosynthesis; isopentenyl diphosphate biosynthesis via DXP pathway; isopentenyl diphosphate from 1-deoxy-D-xylulose 5-phosphate: step 6/6.</text>
</comment>
<feature type="binding site" evidence="5">
    <location>
        <position position="220"/>
    </location>
    <ligand>
        <name>isopentenyl diphosphate</name>
        <dbReference type="ChEBI" id="CHEBI:128769"/>
    </ligand>
</feature>
<feature type="binding site" evidence="5">
    <location>
        <position position="42"/>
    </location>
    <ligand>
        <name>isopentenyl diphosphate</name>
        <dbReference type="ChEBI" id="CHEBI:128769"/>
    </ligand>
</feature>
<dbReference type="NCBIfam" id="TIGR00216">
    <property type="entry name" value="ispH_lytB"/>
    <property type="match status" value="1"/>
</dbReference>
<dbReference type="HOGENOM" id="CLU_027486_0_1_11"/>
<gene>
    <name evidence="5" type="primary">ispH</name>
    <name evidence="6" type="ordered locus">Corgl_0908</name>
</gene>
<feature type="binding site" evidence="5">
    <location>
        <position position="96"/>
    </location>
    <ligand>
        <name>[4Fe-4S] cluster</name>
        <dbReference type="ChEBI" id="CHEBI:49883"/>
    </ligand>
</feature>
<dbReference type="AlphaFoldDB" id="F2N9J0"/>
<dbReference type="PANTHER" id="PTHR30426:SF0">
    <property type="entry name" value="4-HYDROXY-3-METHYLBUT-2-ENYL DIPHOSPHATE REDUCTASE"/>
    <property type="match status" value="1"/>
</dbReference>
<dbReference type="HAMAP" id="MF_00191">
    <property type="entry name" value="IspH"/>
    <property type="match status" value="1"/>
</dbReference>
<evidence type="ECO:0000313" key="7">
    <source>
        <dbReference type="Proteomes" id="UP000006851"/>
    </source>
</evidence>
<dbReference type="UniPathway" id="UPA00059">
    <property type="reaction ID" value="UER00105"/>
</dbReference>
<keyword evidence="3 5" id="KW-0408">Iron</keyword>
<dbReference type="Pfam" id="PF02401">
    <property type="entry name" value="LYTB"/>
    <property type="match status" value="1"/>
</dbReference>
<dbReference type="GO" id="GO:0016114">
    <property type="term" value="P:terpenoid biosynthetic process"/>
    <property type="evidence" value="ECO:0007669"/>
    <property type="project" value="UniProtKB-UniRule"/>
</dbReference>
<dbReference type="GO" id="GO:0051539">
    <property type="term" value="F:4 iron, 4 sulfur cluster binding"/>
    <property type="evidence" value="ECO:0007669"/>
    <property type="project" value="UniProtKB-UniRule"/>
</dbReference>
<keyword evidence="5 6" id="KW-0560">Oxidoreductase</keyword>
<evidence type="ECO:0000256" key="3">
    <source>
        <dbReference type="ARBA" id="ARBA00023004"/>
    </source>
</evidence>
<evidence type="ECO:0000256" key="4">
    <source>
        <dbReference type="ARBA" id="ARBA00023014"/>
    </source>
</evidence>
<dbReference type="EC" id="1.17.7.4" evidence="5"/>
<reference evidence="7" key="1">
    <citation type="journal article" date="2013" name="Stand. Genomic Sci.">
        <title>Complete genome sequence of Coriobacterium glomerans type strain (PW2(T)) from the midgut of Pyrrhocoris apterus L. (red soldier bug).</title>
        <authorList>
            <person name="Stackebrandt E."/>
            <person name="Zeytun A."/>
            <person name="Lapidus A."/>
            <person name="Nolan M."/>
            <person name="Lucas S."/>
            <person name="Hammon N."/>
            <person name="Deshpande S."/>
            <person name="Cheng J.F."/>
            <person name="Tapia R."/>
            <person name="Goodwin L.A."/>
            <person name="Pitluck S."/>
            <person name="Liolios K."/>
            <person name="Pagani I."/>
            <person name="Ivanova N."/>
            <person name="Mavromatis K."/>
            <person name="Mikhailova N."/>
            <person name="Huntemann M."/>
            <person name="Pati A."/>
            <person name="Chen A."/>
            <person name="Palaniappan K."/>
            <person name="Chang Y.J."/>
            <person name="Land M."/>
            <person name="Hauser L."/>
            <person name="Rohde M."/>
            <person name="Pukall R."/>
            <person name="Goker M."/>
            <person name="Detter J.C."/>
            <person name="Woyke T."/>
            <person name="Bristow J."/>
            <person name="Eisen J.A."/>
            <person name="Markowitz V."/>
            <person name="Hugenholtz P."/>
            <person name="Kyrpides N.C."/>
            <person name="Klenk H.P."/>
        </authorList>
    </citation>
    <scope>NUCLEOTIDE SEQUENCE</scope>
    <source>
        <strain evidence="7">ATCC 49209 / DSM 20642 / JCM 10262 / PW2</strain>
    </source>
</reference>
<feature type="binding site" evidence="5">
    <location>
        <position position="42"/>
    </location>
    <ligand>
        <name>dimethylallyl diphosphate</name>
        <dbReference type="ChEBI" id="CHEBI:57623"/>
    </ligand>
</feature>
<feature type="binding site" evidence="5">
    <location>
        <position position="220"/>
    </location>
    <ligand>
        <name>dimethylallyl diphosphate</name>
        <dbReference type="ChEBI" id="CHEBI:57623"/>
    </ligand>
</feature>
<dbReference type="GO" id="GO:0046872">
    <property type="term" value="F:metal ion binding"/>
    <property type="evidence" value="ECO:0007669"/>
    <property type="project" value="UniProtKB-KW"/>
</dbReference>
<keyword evidence="2 5" id="KW-0479">Metal-binding</keyword>
<protein>
    <recommendedName>
        <fullName evidence="5">4-hydroxy-3-methylbut-2-enyl diphosphate reductase</fullName>
        <shortName evidence="5">HMBPP reductase</shortName>
        <ecNumber evidence="5">1.17.7.4</ecNumber>
    </recommendedName>
</protein>
<keyword evidence="1 5" id="KW-0004">4Fe-4S</keyword>
<dbReference type="RefSeq" id="WP_013708762.1">
    <property type="nucleotide sequence ID" value="NC_015389.1"/>
</dbReference>
<dbReference type="OrthoDB" id="9804068at2"/>
<dbReference type="Gene3D" id="3.40.50.11270">
    <property type="match status" value="1"/>
</dbReference>
<feature type="binding site" evidence="5">
    <location>
        <position position="220"/>
    </location>
    <ligand>
        <name>(2E)-4-hydroxy-3-methylbut-2-enyl diphosphate</name>
        <dbReference type="ChEBI" id="CHEBI:128753"/>
    </ligand>
</feature>
<feature type="binding site" evidence="5">
    <location>
        <position position="218"/>
    </location>
    <ligand>
        <name>(2E)-4-hydroxy-3-methylbut-2-enyl diphosphate</name>
        <dbReference type="ChEBI" id="CHEBI:128753"/>
    </ligand>
</feature>
<dbReference type="GO" id="GO:0019288">
    <property type="term" value="P:isopentenyl diphosphate biosynthetic process, methylerythritol 4-phosphate pathway"/>
    <property type="evidence" value="ECO:0007669"/>
    <property type="project" value="UniProtKB-UniRule"/>
</dbReference>
<feature type="binding site" evidence="5">
    <location>
        <position position="262"/>
    </location>
    <ligand>
        <name>(2E)-4-hydroxy-3-methylbut-2-enyl diphosphate</name>
        <dbReference type="ChEBI" id="CHEBI:128753"/>
    </ligand>
</feature>
<comment type="catalytic activity">
    <reaction evidence="5">
        <text>dimethylallyl diphosphate + 2 oxidized [2Fe-2S]-[ferredoxin] + H2O = (2E)-4-hydroxy-3-methylbut-2-enyl diphosphate + 2 reduced [2Fe-2S]-[ferredoxin] + 2 H(+)</text>
        <dbReference type="Rhea" id="RHEA:24825"/>
        <dbReference type="Rhea" id="RHEA-COMP:10000"/>
        <dbReference type="Rhea" id="RHEA-COMP:10001"/>
        <dbReference type="ChEBI" id="CHEBI:15377"/>
        <dbReference type="ChEBI" id="CHEBI:15378"/>
        <dbReference type="ChEBI" id="CHEBI:33737"/>
        <dbReference type="ChEBI" id="CHEBI:33738"/>
        <dbReference type="ChEBI" id="CHEBI:57623"/>
        <dbReference type="ChEBI" id="CHEBI:128753"/>
        <dbReference type="EC" id="1.17.7.4"/>
    </reaction>
</comment>
<dbReference type="STRING" id="700015.Corgl_0908"/>
<feature type="binding site" evidence="5">
    <location>
        <position position="262"/>
    </location>
    <ligand>
        <name>isopentenyl diphosphate</name>
        <dbReference type="ChEBI" id="CHEBI:128769"/>
    </ligand>
</feature>
<comment type="cofactor">
    <cofactor evidence="5">
        <name>[4Fe-4S] cluster</name>
        <dbReference type="ChEBI" id="CHEBI:49883"/>
    </cofactor>
    <text evidence="5">Binds 1 [4Fe-4S] cluster per subunit.</text>
</comment>
<feature type="binding site" evidence="5">
    <location>
        <position position="74"/>
    </location>
    <ligand>
        <name>isopentenyl diphosphate</name>
        <dbReference type="ChEBI" id="CHEBI:128769"/>
    </ligand>
</feature>
<dbReference type="InterPro" id="IPR003451">
    <property type="entry name" value="LytB/IspH"/>
</dbReference>
<dbReference type="GO" id="GO:0051745">
    <property type="term" value="F:4-hydroxy-3-methylbut-2-enyl diphosphate reductase activity"/>
    <property type="evidence" value="ECO:0007669"/>
    <property type="project" value="UniProtKB-UniRule"/>
</dbReference>
<feature type="binding site" evidence="5">
    <location>
        <position position="262"/>
    </location>
    <ligand>
        <name>dimethylallyl diphosphate</name>
        <dbReference type="ChEBI" id="CHEBI:57623"/>
    </ligand>
</feature>
<name>F2N9J0_CORGP</name>
<sequence length="282" mass="29588">MVEIEIAAHAGACYGVERALAMARAAARDAEGPVRTLGPLIHNPLVVDELAREGVSVAQSVSTADAGTLILRTHGVVPRLVEQARAQGLHVLDATCPYVKRAHAAARRLVRQGFQLLVVGEAGHPEVEGILGAAGDGARVVSRLADLDGIDLAERIGVVVQTTQTIERLQQITDALLARAREVCVVNTICAATTDRQRAARALAEREDVMIVIGGKNSGNTRRLAEISAASCPKTHHIEDVAELESSWFYGARLVGITAGASTPAAHIDRAVAVIGGMCDSA</sequence>
<dbReference type="UniPathway" id="UPA00056">
    <property type="reaction ID" value="UER00097"/>
</dbReference>
<evidence type="ECO:0000256" key="2">
    <source>
        <dbReference type="ARBA" id="ARBA00022723"/>
    </source>
</evidence>
<feature type="binding site" evidence="5">
    <location>
        <position position="74"/>
    </location>
    <ligand>
        <name>(2E)-4-hydroxy-3-methylbut-2-enyl diphosphate</name>
        <dbReference type="ChEBI" id="CHEBI:128753"/>
    </ligand>
</feature>
<proteinExistence type="inferred from homology"/>
<dbReference type="GO" id="GO:0050992">
    <property type="term" value="P:dimethylallyl diphosphate biosynthetic process"/>
    <property type="evidence" value="ECO:0007669"/>
    <property type="project" value="UniProtKB-UniRule"/>
</dbReference>
<keyword evidence="4 5" id="KW-0411">Iron-sulfur</keyword>
<dbReference type="EMBL" id="CP002628">
    <property type="protein sequence ID" value="AEB07019.1"/>
    <property type="molecule type" value="Genomic_DNA"/>
</dbReference>
<comment type="pathway">
    <text evidence="5">Isoprenoid biosynthesis; dimethylallyl diphosphate biosynthesis; dimethylallyl diphosphate from (2E)-4-hydroxy-3-methylbutenyl diphosphate: step 1/1.</text>
</comment>
<dbReference type="CDD" id="cd13944">
    <property type="entry name" value="lytB_ispH"/>
    <property type="match status" value="1"/>
</dbReference>
<evidence type="ECO:0000256" key="1">
    <source>
        <dbReference type="ARBA" id="ARBA00022485"/>
    </source>
</evidence>